<evidence type="ECO:0000313" key="2">
    <source>
        <dbReference type="EMBL" id="CAI2186174.1"/>
    </source>
</evidence>
<feature type="compositionally biased region" description="Polar residues" evidence="1">
    <location>
        <begin position="9"/>
        <end position="21"/>
    </location>
</feature>
<proteinExistence type="predicted"/>
<reference evidence="2" key="1">
    <citation type="submission" date="2022-08" db="EMBL/GenBank/DDBJ databases">
        <authorList>
            <person name="Kallberg Y."/>
            <person name="Tangrot J."/>
            <person name="Rosling A."/>
        </authorList>
    </citation>
    <scope>NUCLEOTIDE SEQUENCE</scope>
    <source>
        <strain evidence="2">Wild A</strain>
    </source>
</reference>
<dbReference type="OrthoDB" id="2439115at2759"/>
<dbReference type="AlphaFoldDB" id="A0A9W4X4L5"/>
<keyword evidence="3" id="KW-1185">Reference proteome</keyword>
<dbReference type="Proteomes" id="UP001153678">
    <property type="component" value="Unassembled WGS sequence"/>
</dbReference>
<dbReference type="EMBL" id="CAMKVN010004034">
    <property type="protein sequence ID" value="CAI2186174.1"/>
    <property type="molecule type" value="Genomic_DNA"/>
</dbReference>
<comment type="caution">
    <text evidence="2">The sequence shown here is derived from an EMBL/GenBank/DDBJ whole genome shotgun (WGS) entry which is preliminary data.</text>
</comment>
<feature type="region of interest" description="Disordered" evidence="1">
    <location>
        <begin position="1"/>
        <end position="21"/>
    </location>
</feature>
<protein>
    <submittedName>
        <fullName evidence="2">17922_t:CDS:1</fullName>
    </submittedName>
</protein>
<evidence type="ECO:0000313" key="3">
    <source>
        <dbReference type="Proteomes" id="UP001153678"/>
    </source>
</evidence>
<sequence>MAVEAVNEPQKTLSNNMSVRKSKNIEQNSDALYDLVENLKATLKLLVDQESPKEKDEFGQPLILEVGLCSLVDEYHSEAEDDD</sequence>
<evidence type="ECO:0000256" key="1">
    <source>
        <dbReference type="SAM" id="MobiDB-lite"/>
    </source>
</evidence>
<organism evidence="2 3">
    <name type="scientific">Funneliformis geosporum</name>
    <dbReference type="NCBI Taxonomy" id="1117311"/>
    <lineage>
        <taxon>Eukaryota</taxon>
        <taxon>Fungi</taxon>
        <taxon>Fungi incertae sedis</taxon>
        <taxon>Mucoromycota</taxon>
        <taxon>Glomeromycotina</taxon>
        <taxon>Glomeromycetes</taxon>
        <taxon>Glomerales</taxon>
        <taxon>Glomeraceae</taxon>
        <taxon>Funneliformis</taxon>
    </lineage>
</organism>
<accession>A0A9W4X4L5</accession>
<name>A0A9W4X4L5_9GLOM</name>
<gene>
    <name evidence="2" type="ORF">FWILDA_LOCUS12442</name>
</gene>